<feature type="region of interest" description="Disordered" evidence="10">
    <location>
        <begin position="948"/>
        <end position="972"/>
    </location>
</feature>
<keyword evidence="5" id="KW-0863">Zinc-finger</keyword>
<keyword evidence="6" id="KW-0862">Zinc</keyword>
<keyword evidence="8" id="KW-0804">Transcription</keyword>
<name>A0ABM1NHE3_NICVS</name>
<dbReference type="Proteomes" id="UP000695000">
    <property type="component" value="Unplaced"/>
</dbReference>
<evidence type="ECO:0000256" key="2">
    <source>
        <dbReference type="ARBA" id="ARBA00006391"/>
    </source>
</evidence>
<keyword evidence="3" id="KW-0678">Repressor</keyword>
<evidence type="ECO:0000256" key="6">
    <source>
        <dbReference type="ARBA" id="ARBA00022833"/>
    </source>
</evidence>
<proteinExistence type="inferred from homology"/>
<keyword evidence="9" id="KW-0539">Nucleus</keyword>
<feature type="compositionally biased region" description="Low complexity" evidence="10">
    <location>
        <begin position="520"/>
        <end position="529"/>
    </location>
</feature>
<feature type="region of interest" description="Disordered" evidence="10">
    <location>
        <begin position="520"/>
        <end position="540"/>
    </location>
</feature>
<dbReference type="PANTHER" id="PTHR13578:SF20">
    <property type="entry name" value="POLYCOMB PROTEIN ASX"/>
    <property type="match status" value="1"/>
</dbReference>
<evidence type="ECO:0000313" key="13">
    <source>
        <dbReference type="RefSeq" id="XP_017786243.1"/>
    </source>
</evidence>
<dbReference type="PANTHER" id="PTHR13578">
    <property type="entry name" value="ADDITIONAL SEX COMBS LIKE PROTEIN ASXL"/>
    <property type="match status" value="1"/>
</dbReference>
<evidence type="ECO:0000313" key="12">
    <source>
        <dbReference type="Proteomes" id="UP000695000"/>
    </source>
</evidence>
<evidence type="ECO:0000256" key="7">
    <source>
        <dbReference type="ARBA" id="ARBA00023015"/>
    </source>
</evidence>
<evidence type="ECO:0000256" key="8">
    <source>
        <dbReference type="ARBA" id="ARBA00023163"/>
    </source>
</evidence>
<evidence type="ECO:0000256" key="4">
    <source>
        <dbReference type="ARBA" id="ARBA00022723"/>
    </source>
</evidence>
<evidence type="ECO:0000256" key="3">
    <source>
        <dbReference type="ARBA" id="ARBA00022491"/>
    </source>
</evidence>
<dbReference type="InterPro" id="IPR024811">
    <property type="entry name" value="ASX/ASX-like"/>
</dbReference>
<gene>
    <name evidence="13" type="primary">LOC108569259</name>
</gene>
<keyword evidence="12" id="KW-1185">Reference proteome</keyword>
<evidence type="ECO:0000256" key="5">
    <source>
        <dbReference type="ARBA" id="ARBA00022771"/>
    </source>
</evidence>
<feature type="compositionally biased region" description="Polar residues" evidence="10">
    <location>
        <begin position="880"/>
        <end position="893"/>
    </location>
</feature>
<dbReference type="InterPro" id="IPR026905">
    <property type="entry name" value="ASX-like_PHD"/>
</dbReference>
<dbReference type="RefSeq" id="XP_017786243.1">
    <property type="nucleotide sequence ID" value="XM_017930754.1"/>
</dbReference>
<dbReference type="Pfam" id="PF13922">
    <property type="entry name" value="PHD_3"/>
    <property type="match status" value="1"/>
</dbReference>
<protein>
    <submittedName>
        <fullName evidence="13">Polycomb protein Asx isoform X2</fullName>
    </submittedName>
</protein>
<feature type="region of interest" description="Disordered" evidence="10">
    <location>
        <begin position="380"/>
        <end position="492"/>
    </location>
</feature>
<feature type="region of interest" description="Disordered" evidence="10">
    <location>
        <begin position="22"/>
        <end position="45"/>
    </location>
</feature>
<accession>A0ABM1NHE3</accession>
<comment type="subcellular location">
    <subcellularLocation>
        <location evidence="1">Nucleus</location>
    </subcellularLocation>
</comment>
<evidence type="ECO:0000256" key="10">
    <source>
        <dbReference type="SAM" id="MobiDB-lite"/>
    </source>
</evidence>
<dbReference type="PROSITE" id="PS51916">
    <property type="entry name" value="DEUBAD"/>
    <property type="match status" value="1"/>
</dbReference>
<keyword evidence="7" id="KW-0805">Transcription regulation</keyword>
<feature type="compositionally biased region" description="Polar residues" evidence="10">
    <location>
        <begin position="948"/>
        <end position="961"/>
    </location>
</feature>
<keyword evidence="4" id="KW-0479">Metal-binding</keyword>
<dbReference type="GeneID" id="108569259"/>
<evidence type="ECO:0000259" key="11">
    <source>
        <dbReference type="PROSITE" id="PS51916"/>
    </source>
</evidence>
<comment type="similarity">
    <text evidence="2">Belongs to the Asx family.</text>
</comment>
<sequence>MEIDVTPEVVKDKVDITQENVPEDNVNFNNISSSTTSDKESGRHNKKVIKHALRQQAKRRRKNTTIASGNTVSVPRIIVKPLPPQPVEDVNPISSIKTPTMKEVLASIPGFSIKPRKRSNKKLSTAAQLEQTKEGCIDLETPDSILVNTTLRALLNKYTFAALPPLYQHKLVQLLPSVDRQILTNATDAVRLTSSSLNNEFFARACLEWQERLSEGEFTPENQQKLKTEADKERSRLDPWKLKHFEPIWGDRTNSETEMISRPPIRTTIKLRPSTSLSKPKPPLPSPMKRLRTVGAMTRSCTNFKIEETVESKPTQIPDLLPIRQPKVPKTEIPIQTSSAEAKPEQMLDTQNNLSSLPEISIINVSDSIINTNSETIITSGYGKEKRRRSLSSEGRSPKRKTPSPTHSQDLEIFAIQPEPPPHLLPEPENSPQMSEDIPIDQEDDTAKSENETNLISMEDDDDSEDRCYSRESEEDSQTSEVATPSEDMKNDVDDVIDTELDAEVESSLLPAVATLPSISETNSSSASSPWHQQETECENTKNDIEQIGDDLPHSKESNTVKFPEVLPNTLIIQQESISLPKEVEDYSAKVVDESELVLSQLTENNFHQEDVCTDDNEDRFIDAENYVLESGQISATEKVEEKIAPVEDIQAALFSEVNTEDCWDVVDSSTEKLLEVPLHALDSVPVGLVGTVNTTEHVEVIPMQEELEVRLEEGTFPVPTDWPYGVKMDSDMVAAALGVNTETPAPVSDNSSQNQYIEYQGNQVKLELEVTLTPEIVSPDSLVTSTVRGSGNGSSSTVTPSISKGVTTVIPPTTIVCLPSVVSTASITNQGVLSVPHITPNVPLPRAGMVQSSSALPYLALSTSQPIRAVSTHTKVKPKSTQSGSNRNRSSNKPPPGAVNLERSYQICQAVIQNSPNRDQLRCQLKPPPSLLAANINAKKVENNRTQYGNVSSSRGNKTFTPPLPASGTYNMVTSNNGVKMKTRPAPYQQQARQPSPPVVVRHVFTSGQGIPVTMAVLPQAQALSPEVVDAQNQMGHVGQYILVQRAGVGDPHIPRSSSAPPAQQQIGAINTGGMVSIGGGGRGRPASVDIEHPAMQPSNDFLVQCPNPGTQAITRRQRVQQGIVYGDVGVGENQLQNYTIIGDNLMVDHPAALLKPKKADACPCNLKAMVMCSKCGAFCHDDCISPNKLCSTCFIR</sequence>
<feature type="compositionally biased region" description="Polar residues" evidence="10">
    <location>
        <begin position="26"/>
        <end position="36"/>
    </location>
</feature>
<dbReference type="Pfam" id="PF13919">
    <property type="entry name" value="ASXH"/>
    <property type="match status" value="1"/>
</dbReference>
<evidence type="ECO:0000256" key="9">
    <source>
        <dbReference type="ARBA" id="ARBA00023242"/>
    </source>
</evidence>
<reference evidence="13" key="1">
    <citation type="submission" date="2025-08" db="UniProtKB">
        <authorList>
            <consortium name="RefSeq"/>
        </authorList>
    </citation>
    <scope>IDENTIFICATION</scope>
    <source>
        <tissue evidence="13">Whole Larva</tissue>
    </source>
</reference>
<feature type="region of interest" description="Disordered" evidence="10">
    <location>
        <begin position="870"/>
        <end position="900"/>
    </location>
</feature>
<dbReference type="InterPro" id="IPR044867">
    <property type="entry name" value="DEUBAD_dom"/>
</dbReference>
<feature type="domain" description="DEUBAD" evidence="11">
    <location>
        <begin position="142"/>
        <end position="254"/>
    </location>
</feature>
<dbReference type="InterPro" id="IPR028020">
    <property type="entry name" value="ASX_DEUBAD_dom"/>
</dbReference>
<organism evidence="12 13">
    <name type="scientific">Nicrophorus vespilloides</name>
    <name type="common">Boreal carrion beetle</name>
    <dbReference type="NCBI Taxonomy" id="110193"/>
    <lineage>
        <taxon>Eukaryota</taxon>
        <taxon>Metazoa</taxon>
        <taxon>Ecdysozoa</taxon>
        <taxon>Arthropoda</taxon>
        <taxon>Hexapoda</taxon>
        <taxon>Insecta</taxon>
        <taxon>Pterygota</taxon>
        <taxon>Neoptera</taxon>
        <taxon>Endopterygota</taxon>
        <taxon>Coleoptera</taxon>
        <taxon>Polyphaga</taxon>
        <taxon>Staphyliniformia</taxon>
        <taxon>Silphidae</taxon>
        <taxon>Nicrophorinae</taxon>
        <taxon>Nicrophorus</taxon>
    </lineage>
</organism>
<evidence type="ECO:0000256" key="1">
    <source>
        <dbReference type="ARBA" id="ARBA00004123"/>
    </source>
</evidence>